<accession>A0A419V524</accession>
<organism evidence="3 4">
    <name type="scientific">Sinobaca qinghaiensis</name>
    <dbReference type="NCBI Taxonomy" id="342944"/>
    <lineage>
        <taxon>Bacteria</taxon>
        <taxon>Bacillati</taxon>
        <taxon>Bacillota</taxon>
        <taxon>Bacilli</taxon>
        <taxon>Bacillales</taxon>
        <taxon>Sporolactobacillaceae</taxon>
        <taxon>Sinobaca</taxon>
    </lineage>
</organism>
<dbReference type="Proteomes" id="UP000285120">
    <property type="component" value="Unassembled WGS sequence"/>
</dbReference>
<dbReference type="PANTHER" id="PTHR48081:SF8">
    <property type="entry name" value="ALPHA_BETA HYDROLASE FOLD-3 DOMAIN-CONTAINING PROTEIN-RELATED"/>
    <property type="match status" value="1"/>
</dbReference>
<dbReference type="InterPro" id="IPR013094">
    <property type="entry name" value="AB_hydrolase_3"/>
</dbReference>
<dbReference type="PANTHER" id="PTHR48081">
    <property type="entry name" value="AB HYDROLASE SUPERFAMILY PROTEIN C4A8.06C"/>
    <property type="match status" value="1"/>
</dbReference>
<feature type="domain" description="Alpha/beta hydrolase fold-3" evidence="2">
    <location>
        <begin position="62"/>
        <end position="267"/>
    </location>
</feature>
<dbReference type="OrthoDB" id="9815425at2"/>
<evidence type="ECO:0000256" key="1">
    <source>
        <dbReference type="ARBA" id="ARBA00022801"/>
    </source>
</evidence>
<keyword evidence="1" id="KW-0378">Hydrolase</keyword>
<sequence length="302" mass="33613">MLKLIAANIIRAIPDKASGRSMIDFETVREVKEVLLEVEERTIHLSFYYPLLSINEPLPAYINLHGGAFIMNNKDMDDPYCRYLANHARTVVVNVNYSKAPETPFPGALEECYQVIQWLRRNGSALGIDTRKIAVGGQSSGGNLAAALCLLLKKRREKQPLLQVLSVPMLDFVTPHADKPEPDPLRAKYPQAAGFLNACYVPTIEQASNPLASPVLAADVSGLAPALIVSGENDAFRPEIERYSDKLKRAKVQVRYELFKDCTHTFMNTGPEKEAAAAWNIIASELHRGFYPSSFFKTHRPS</sequence>
<evidence type="ECO:0000313" key="3">
    <source>
        <dbReference type="EMBL" id="RKD73620.1"/>
    </source>
</evidence>
<reference evidence="3 4" key="1">
    <citation type="submission" date="2018-09" db="EMBL/GenBank/DDBJ databases">
        <title>Genomic Encyclopedia of Archaeal and Bacterial Type Strains, Phase II (KMG-II): from individual species to whole genera.</title>
        <authorList>
            <person name="Goeker M."/>
        </authorList>
    </citation>
    <scope>NUCLEOTIDE SEQUENCE [LARGE SCALE GENOMIC DNA]</scope>
    <source>
        <strain evidence="3 4">DSM 17008</strain>
    </source>
</reference>
<protein>
    <submittedName>
        <fullName evidence="3">Acetyl esterase</fullName>
    </submittedName>
</protein>
<evidence type="ECO:0000313" key="4">
    <source>
        <dbReference type="Proteomes" id="UP000285120"/>
    </source>
</evidence>
<dbReference type="Pfam" id="PF07859">
    <property type="entry name" value="Abhydrolase_3"/>
    <property type="match status" value="1"/>
</dbReference>
<dbReference type="GO" id="GO:0016787">
    <property type="term" value="F:hydrolase activity"/>
    <property type="evidence" value="ECO:0007669"/>
    <property type="project" value="UniProtKB-KW"/>
</dbReference>
<dbReference type="SUPFAM" id="SSF53474">
    <property type="entry name" value="alpha/beta-Hydrolases"/>
    <property type="match status" value="1"/>
</dbReference>
<evidence type="ECO:0000259" key="2">
    <source>
        <dbReference type="Pfam" id="PF07859"/>
    </source>
</evidence>
<dbReference type="InterPro" id="IPR029058">
    <property type="entry name" value="AB_hydrolase_fold"/>
</dbReference>
<dbReference type="InterPro" id="IPR050300">
    <property type="entry name" value="GDXG_lipolytic_enzyme"/>
</dbReference>
<name>A0A419V524_9BACL</name>
<dbReference type="EMBL" id="RAPK01000008">
    <property type="protein sequence ID" value="RKD73620.1"/>
    <property type="molecule type" value="Genomic_DNA"/>
</dbReference>
<dbReference type="RefSeq" id="WP_120193105.1">
    <property type="nucleotide sequence ID" value="NZ_RAPK01000008.1"/>
</dbReference>
<proteinExistence type="predicted"/>
<keyword evidence="4" id="KW-1185">Reference proteome</keyword>
<dbReference type="Gene3D" id="3.40.50.1820">
    <property type="entry name" value="alpha/beta hydrolase"/>
    <property type="match status" value="1"/>
</dbReference>
<comment type="caution">
    <text evidence="3">The sequence shown here is derived from an EMBL/GenBank/DDBJ whole genome shotgun (WGS) entry which is preliminary data.</text>
</comment>
<gene>
    <name evidence="3" type="ORF">ATL39_1922</name>
</gene>
<dbReference type="AlphaFoldDB" id="A0A419V524"/>